<name>A0AAJ5VSK3_9HYPH</name>
<dbReference type="InterPro" id="IPR000397">
    <property type="entry name" value="Heat_shock_Hsp33"/>
</dbReference>
<keyword evidence="1" id="KW-0963">Cytoplasm</keyword>
<evidence type="ECO:0000313" key="7">
    <source>
        <dbReference type="Proteomes" id="UP001217476"/>
    </source>
</evidence>
<dbReference type="Pfam" id="PF01430">
    <property type="entry name" value="HSP33"/>
    <property type="match status" value="1"/>
</dbReference>
<dbReference type="PANTHER" id="PTHR30111">
    <property type="entry name" value="33 KDA CHAPERONIN"/>
    <property type="match status" value="1"/>
</dbReference>
<dbReference type="Gene3D" id="1.10.287.480">
    <property type="entry name" value="helix hairpin bin"/>
    <property type="match status" value="1"/>
</dbReference>
<dbReference type="CDD" id="cd00498">
    <property type="entry name" value="Hsp33"/>
    <property type="match status" value="1"/>
</dbReference>
<dbReference type="PANTHER" id="PTHR30111:SF1">
    <property type="entry name" value="33 KDA CHAPERONIN"/>
    <property type="match status" value="1"/>
</dbReference>
<keyword evidence="4" id="KW-0143">Chaperone</keyword>
<sequence length="340" mass="37512">MTTDSTTMTENLINALGLDRPESGDDTVVPFTLDKLDTRGRSVRLGEALDTILSRHNYPAPVARLLGEAVVLAALIGSSLKFEGKFIMQTQTDGPVNLIVVDFDAPDGMRGYARFDHDALLKAAEEGNTKPHQLLGKGHLAMTIDQGAHTERYQGIVALDGHSLEEVAHTYFMQSEQIPTQVRIAVAEFTQKGDHRPHWRAGGVLIQHLPEHGISHMADLPGDGNFDNPASADPDFVEADGWNEAKVHLATLDDLELADPDLSSERLLFRLYHETGVRVFSPIALVERCSCSADRIEDMLATNFTAEDREEMAVDGEIEVVCEFCSTAYHFNPHQFEAKH</sequence>
<dbReference type="Gene3D" id="3.55.30.10">
    <property type="entry name" value="Hsp33 domain"/>
    <property type="match status" value="1"/>
</dbReference>
<evidence type="ECO:0000256" key="2">
    <source>
        <dbReference type="ARBA" id="ARBA00022833"/>
    </source>
</evidence>
<gene>
    <name evidence="6" type="ORF">P0Y65_15070</name>
</gene>
<keyword evidence="5" id="KW-0676">Redox-active center</keyword>
<keyword evidence="2" id="KW-0862">Zinc</keyword>
<dbReference type="Proteomes" id="UP001217476">
    <property type="component" value="Chromosome"/>
</dbReference>
<evidence type="ECO:0000256" key="4">
    <source>
        <dbReference type="ARBA" id="ARBA00023186"/>
    </source>
</evidence>
<dbReference type="Gene3D" id="3.90.1280.10">
    <property type="entry name" value="HSP33 redox switch-like"/>
    <property type="match status" value="1"/>
</dbReference>
<dbReference type="SUPFAM" id="SSF64397">
    <property type="entry name" value="Hsp33 domain"/>
    <property type="match status" value="1"/>
</dbReference>
<dbReference type="AlphaFoldDB" id="A0AAJ5VSK3"/>
<keyword evidence="3" id="KW-1015">Disulfide bond</keyword>
<dbReference type="NCBIfam" id="NF002386">
    <property type="entry name" value="PRK01402.1"/>
    <property type="match status" value="1"/>
</dbReference>
<dbReference type="InterPro" id="IPR023212">
    <property type="entry name" value="Hsp33_helix_hairpin_bin_dom_sf"/>
</dbReference>
<dbReference type="SUPFAM" id="SSF118352">
    <property type="entry name" value="HSP33 redox switch-like"/>
    <property type="match status" value="1"/>
</dbReference>
<proteinExistence type="predicted"/>
<dbReference type="PIRSF" id="PIRSF005261">
    <property type="entry name" value="Heat_shock_Hsp33"/>
    <property type="match status" value="1"/>
</dbReference>
<accession>A0AAJ5VSK3</accession>
<dbReference type="GO" id="GO:0044183">
    <property type="term" value="F:protein folding chaperone"/>
    <property type="evidence" value="ECO:0007669"/>
    <property type="project" value="TreeGrafter"/>
</dbReference>
<evidence type="ECO:0000256" key="5">
    <source>
        <dbReference type="ARBA" id="ARBA00023284"/>
    </source>
</evidence>
<protein>
    <submittedName>
        <fullName evidence="6">Hsp33 family molecular chaperone</fullName>
    </submittedName>
</protein>
<evidence type="ECO:0000256" key="1">
    <source>
        <dbReference type="ARBA" id="ARBA00022490"/>
    </source>
</evidence>
<reference evidence="6" key="1">
    <citation type="submission" date="2023-03" db="EMBL/GenBank/DDBJ databases">
        <title>Andean soil-derived lignocellulolytic bacterial consortium as a source of novel taxa and putative plastic-active enzymes.</title>
        <authorList>
            <person name="Diaz-Garcia L."/>
            <person name="Chuvochina M."/>
            <person name="Feuerriegel G."/>
            <person name="Bunk B."/>
            <person name="Sproer C."/>
            <person name="Streit W.R."/>
            <person name="Rodriguez L.M."/>
            <person name="Overmann J."/>
            <person name="Jimenez D.J."/>
        </authorList>
    </citation>
    <scope>NUCLEOTIDE SEQUENCE</scope>
    <source>
        <strain evidence="6">MAG 4196</strain>
    </source>
</reference>
<dbReference type="InterPro" id="IPR016153">
    <property type="entry name" value="Heat_shock_Hsp33_N"/>
</dbReference>
<dbReference type="InterPro" id="IPR016154">
    <property type="entry name" value="Heat_shock_Hsp33_C"/>
</dbReference>
<dbReference type="GO" id="GO:0042026">
    <property type="term" value="P:protein refolding"/>
    <property type="evidence" value="ECO:0007669"/>
    <property type="project" value="TreeGrafter"/>
</dbReference>
<evidence type="ECO:0000256" key="3">
    <source>
        <dbReference type="ARBA" id="ARBA00023157"/>
    </source>
</evidence>
<dbReference type="GO" id="GO:0051082">
    <property type="term" value="F:unfolded protein binding"/>
    <property type="evidence" value="ECO:0007669"/>
    <property type="project" value="InterPro"/>
</dbReference>
<organism evidence="6 7">
    <name type="scientific">Candidatus Devosia phytovorans</name>
    <dbReference type="NCBI Taxonomy" id="3121372"/>
    <lineage>
        <taxon>Bacteria</taxon>
        <taxon>Pseudomonadati</taxon>
        <taxon>Pseudomonadota</taxon>
        <taxon>Alphaproteobacteria</taxon>
        <taxon>Hyphomicrobiales</taxon>
        <taxon>Devosiaceae</taxon>
        <taxon>Devosia</taxon>
    </lineage>
</organism>
<evidence type="ECO:0000313" key="6">
    <source>
        <dbReference type="EMBL" id="WEK03507.1"/>
    </source>
</evidence>
<dbReference type="GO" id="GO:0005737">
    <property type="term" value="C:cytoplasm"/>
    <property type="evidence" value="ECO:0007669"/>
    <property type="project" value="InterPro"/>
</dbReference>
<dbReference type="EMBL" id="CP119312">
    <property type="protein sequence ID" value="WEK03507.1"/>
    <property type="molecule type" value="Genomic_DNA"/>
</dbReference>